<dbReference type="Proteomes" id="UP000444721">
    <property type="component" value="Unassembled WGS sequence"/>
</dbReference>
<gene>
    <name evidence="1" type="ORF">FDP41_005565</name>
</gene>
<evidence type="ECO:0000313" key="1">
    <source>
        <dbReference type="EMBL" id="KAF0975571.1"/>
    </source>
</evidence>
<dbReference type="GeneID" id="68112783"/>
<dbReference type="EMBL" id="VFQX01000044">
    <property type="protein sequence ID" value="KAF0975571.1"/>
    <property type="molecule type" value="Genomic_DNA"/>
</dbReference>
<keyword evidence="2" id="KW-1185">Reference proteome</keyword>
<proteinExistence type="predicted"/>
<organism evidence="1 2">
    <name type="scientific">Naegleria fowleri</name>
    <name type="common">Brain eating amoeba</name>
    <dbReference type="NCBI Taxonomy" id="5763"/>
    <lineage>
        <taxon>Eukaryota</taxon>
        <taxon>Discoba</taxon>
        <taxon>Heterolobosea</taxon>
        <taxon>Tetramitia</taxon>
        <taxon>Eutetramitia</taxon>
        <taxon>Vahlkampfiidae</taxon>
        <taxon>Naegleria</taxon>
    </lineage>
</organism>
<sequence>MLKLSEKDLWNIFLKLCKRAHKWYVKNGKLNPKESVSDSDRSYWREVIQVIKELSRSTCRGPKDDVNYWRSVSNMMKECVACWRQVSSLIKEFGGKVQTFNASSITTTNTQPTEEDMKYWRQAIAMTIDLFSKSSATHQEYWRSIAQIIKEFGRKNLKHKGWVLKTKRMRNSSLK</sequence>
<name>A0A6A5BMN8_NAEFO</name>
<dbReference type="RefSeq" id="XP_044560284.1">
    <property type="nucleotide sequence ID" value="XM_044709103.1"/>
</dbReference>
<evidence type="ECO:0000313" key="2">
    <source>
        <dbReference type="Proteomes" id="UP000444721"/>
    </source>
</evidence>
<dbReference type="VEuPathDB" id="AmoebaDB:NfTy_067200"/>
<dbReference type="VEuPathDB" id="AmoebaDB:FDP41_005565"/>
<dbReference type="VEuPathDB" id="AmoebaDB:NF0023950"/>
<dbReference type="AlphaFoldDB" id="A0A6A5BMN8"/>
<accession>A0A6A5BMN8</accession>
<reference evidence="1 2" key="1">
    <citation type="journal article" date="2019" name="Sci. Rep.">
        <title>Nanopore sequencing improves the draft genome of the human pathogenic amoeba Naegleria fowleri.</title>
        <authorList>
            <person name="Liechti N."/>
            <person name="Schurch N."/>
            <person name="Bruggmann R."/>
            <person name="Wittwer M."/>
        </authorList>
    </citation>
    <scope>NUCLEOTIDE SEQUENCE [LARGE SCALE GENOMIC DNA]</scope>
    <source>
        <strain evidence="1 2">ATCC 30894</strain>
    </source>
</reference>
<comment type="caution">
    <text evidence="1">The sequence shown here is derived from an EMBL/GenBank/DDBJ whole genome shotgun (WGS) entry which is preliminary data.</text>
</comment>
<dbReference type="OrthoDB" id="10490363at2759"/>
<protein>
    <submittedName>
        <fullName evidence="1">Uncharacterized protein</fullName>
    </submittedName>
</protein>